<dbReference type="AlphaFoldDB" id="A0A1H3B3N0"/>
<proteinExistence type="predicted"/>
<sequence>MDTRNSHMGDRVRDESTGQFVEKHPPEEFVDAIQDLGGSAGTSEIADAVGAEYDAAYKKLRNLADAGQVEKQKVANANLWRLAGENSDE</sequence>
<evidence type="ECO:0000256" key="1">
    <source>
        <dbReference type="SAM" id="MobiDB-lite"/>
    </source>
</evidence>
<evidence type="ECO:0000313" key="3">
    <source>
        <dbReference type="Proteomes" id="UP000182573"/>
    </source>
</evidence>
<dbReference type="EMBL" id="FNOF01000035">
    <property type="protein sequence ID" value="SDX35669.1"/>
    <property type="molecule type" value="Genomic_DNA"/>
</dbReference>
<accession>A0A1H3B3N0</accession>
<name>A0A1H3B3N0_HALVA</name>
<evidence type="ECO:0008006" key="4">
    <source>
        <dbReference type="Google" id="ProtNLM"/>
    </source>
</evidence>
<organism evidence="2 3">
    <name type="scientific">Haloarcula vallismortis</name>
    <name type="common">Halobacterium vallismortis</name>
    <dbReference type="NCBI Taxonomy" id="28442"/>
    <lineage>
        <taxon>Archaea</taxon>
        <taxon>Methanobacteriati</taxon>
        <taxon>Methanobacteriota</taxon>
        <taxon>Stenosarchaea group</taxon>
        <taxon>Halobacteria</taxon>
        <taxon>Halobacteriales</taxon>
        <taxon>Haloarculaceae</taxon>
        <taxon>Haloarcula</taxon>
    </lineage>
</organism>
<reference evidence="2 3" key="1">
    <citation type="submission" date="2016-10" db="EMBL/GenBank/DDBJ databases">
        <authorList>
            <person name="de Groot N.N."/>
        </authorList>
    </citation>
    <scope>NUCLEOTIDE SEQUENCE [LARGE SCALE GENOMIC DNA]</scope>
    <source>
        <strain evidence="2 3">DSM 3756</strain>
    </source>
</reference>
<dbReference type="Proteomes" id="UP000182573">
    <property type="component" value="Unassembled WGS sequence"/>
</dbReference>
<dbReference type="STRING" id="28442.SAMN05443574_13522"/>
<gene>
    <name evidence="2" type="ORF">SAMN05443574_13522</name>
</gene>
<feature type="region of interest" description="Disordered" evidence="1">
    <location>
        <begin position="1"/>
        <end position="25"/>
    </location>
</feature>
<protein>
    <recommendedName>
        <fullName evidence="4">Transcriptional regulator</fullName>
    </recommendedName>
</protein>
<evidence type="ECO:0000313" key="2">
    <source>
        <dbReference type="EMBL" id="SDX35669.1"/>
    </source>
</evidence>